<name>A0ABR1EKJ4_NECAM</name>
<comment type="caution">
    <text evidence="1">The sequence shown here is derived from an EMBL/GenBank/DDBJ whole genome shotgun (WGS) entry which is preliminary data.</text>
</comment>
<proteinExistence type="predicted"/>
<reference evidence="1 2" key="1">
    <citation type="submission" date="2023-08" db="EMBL/GenBank/DDBJ databases">
        <title>A Necator americanus chromosomal reference genome.</title>
        <authorList>
            <person name="Ilik V."/>
            <person name="Petrzelkova K.J."/>
            <person name="Pardy F."/>
            <person name="Fuh T."/>
            <person name="Niatou-Singa F.S."/>
            <person name="Gouil Q."/>
            <person name="Baker L."/>
            <person name="Ritchie M.E."/>
            <person name="Jex A.R."/>
            <person name="Gazzola D."/>
            <person name="Li H."/>
            <person name="Toshio Fujiwara R."/>
            <person name="Zhan B."/>
            <person name="Aroian R.V."/>
            <person name="Pafco B."/>
            <person name="Schwarz E.M."/>
        </authorList>
    </citation>
    <scope>NUCLEOTIDE SEQUENCE [LARGE SCALE GENOMIC DNA]</scope>
    <source>
        <strain evidence="1 2">Aroian</strain>
        <tissue evidence="1">Whole animal</tissue>
    </source>
</reference>
<evidence type="ECO:0000313" key="2">
    <source>
        <dbReference type="Proteomes" id="UP001303046"/>
    </source>
</evidence>
<dbReference type="Proteomes" id="UP001303046">
    <property type="component" value="Unassembled WGS sequence"/>
</dbReference>
<accession>A0ABR1EKJ4</accession>
<dbReference type="EMBL" id="JAVFWL010000006">
    <property type="protein sequence ID" value="KAK6763164.1"/>
    <property type="molecule type" value="Genomic_DNA"/>
</dbReference>
<gene>
    <name evidence="1" type="primary">Necator_chrX.g23922</name>
    <name evidence="1" type="ORF">RB195_023757</name>
</gene>
<organism evidence="1 2">
    <name type="scientific">Necator americanus</name>
    <name type="common">Human hookworm</name>
    <dbReference type="NCBI Taxonomy" id="51031"/>
    <lineage>
        <taxon>Eukaryota</taxon>
        <taxon>Metazoa</taxon>
        <taxon>Ecdysozoa</taxon>
        <taxon>Nematoda</taxon>
        <taxon>Chromadorea</taxon>
        <taxon>Rhabditida</taxon>
        <taxon>Rhabditina</taxon>
        <taxon>Rhabditomorpha</taxon>
        <taxon>Strongyloidea</taxon>
        <taxon>Ancylostomatidae</taxon>
        <taxon>Bunostominae</taxon>
        <taxon>Necator</taxon>
    </lineage>
</organism>
<evidence type="ECO:0000313" key="1">
    <source>
        <dbReference type="EMBL" id="KAK6763164.1"/>
    </source>
</evidence>
<protein>
    <submittedName>
        <fullName evidence="1">Uncharacterized protein</fullName>
    </submittedName>
</protein>
<sequence>MGTRNSRSLHLYAGRESHPMEDTIMKLTSSSVNEHTAVDNIEYEYDRLVDHLHICTIEAKTFKNTKRRLSPRTLELIRQRGDIRATDNHELTSHLTKQHREATKEDLGERRSAALAEAADAAGVFATPIAASAVVKQKRVLSEGWRL</sequence>
<keyword evidence="2" id="KW-1185">Reference proteome</keyword>